<dbReference type="Pfam" id="PF13338">
    <property type="entry name" value="AbiEi_4"/>
    <property type="match status" value="1"/>
</dbReference>
<keyword evidence="4" id="KW-1185">Reference proteome</keyword>
<sequence length="382" mass="42370">MIDRGPGSIRWARRAPRAGRATPAARPPRRMPPPTFHRFADCSTLETRARSESTMLDSLDLPNARNEGLILAESLRASGLTTHAVRALLASGELVRIRRGIYILGAAWRGGHSADRYRLFVRATVLAAEQPLVLSHHSAAVLHDLPIIGPWPQVVHAINNDTAGGSSARFTTSHRSVAEPETVMVNGCAVTSLPRTLIDVAASSIFLVGVTMMDHALRVDQERVQVERRRGTLGTPALTKDALYAELASVNPRSGGAQVRRVIEFANPLSANPGESLSRVRLQELGFEIPELQVSFVVKGHEYWVDFFWRGVRKIGEFDGKIKYTRGAILGDRHPGDVVVVEKNRENLLRPFAKSFDRWDWDTAYSPRRFCDFLAEHDVPRA</sequence>
<dbReference type="EMBL" id="SOHN01000016">
    <property type="protein sequence ID" value="TFD86155.1"/>
    <property type="molecule type" value="Genomic_DNA"/>
</dbReference>
<gene>
    <name evidence="3" type="ORF">E3T51_13555</name>
</gene>
<dbReference type="Proteomes" id="UP000297626">
    <property type="component" value="Unassembled WGS sequence"/>
</dbReference>
<evidence type="ECO:0000256" key="1">
    <source>
        <dbReference type="SAM" id="MobiDB-lite"/>
    </source>
</evidence>
<evidence type="ECO:0000313" key="4">
    <source>
        <dbReference type="Proteomes" id="UP000297626"/>
    </source>
</evidence>
<accession>A0A4R9BK47</accession>
<comment type="caution">
    <text evidence="3">The sequence shown here is derived from an EMBL/GenBank/DDBJ whole genome shotgun (WGS) entry which is preliminary data.</text>
</comment>
<feature type="region of interest" description="Disordered" evidence="1">
    <location>
        <begin position="1"/>
        <end position="33"/>
    </location>
</feature>
<protein>
    <recommendedName>
        <fullName evidence="2">AbiEi antitoxin N-terminal domain-containing protein</fullName>
    </recommendedName>
</protein>
<proteinExistence type="predicted"/>
<organism evidence="3 4">
    <name type="scientific">Cryobacterium serini</name>
    <dbReference type="NCBI Taxonomy" id="1259201"/>
    <lineage>
        <taxon>Bacteria</taxon>
        <taxon>Bacillati</taxon>
        <taxon>Actinomycetota</taxon>
        <taxon>Actinomycetes</taxon>
        <taxon>Micrococcales</taxon>
        <taxon>Microbacteriaceae</taxon>
        <taxon>Cryobacterium</taxon>
    </lineage>
</organism>
<evidence type="ECO:0000259" key="2">
    <source>
        <dbReference type="Pfam" id="PF13338"/>
    </source>
</evidence>
<evidence type="ECO:0000313" key="3">
    <source>
        <dbReference type="EMBL" id="TFD86155.1"/>
    </source>
</evidence>
<dbReference type="InterPro" id="IPR025159">
    <property type="entry name" value="AbiEi_N"/>
</dbReference>
<reference evidence="3 4" key="1">
    <citation type="submission" date="2019-03" db="EMBL/GenBank/DDBJ databases">
        <title>Genomics of glacier-inhabiting Cryobacterium strains.</title>
        <authorList>
            <person name="Liu Q."/>
            <person name="Xin Y.-H."/>
        </authorList>
    </citation>
    <scope>NUCLEOTIDE SEQUENCE [LARGE SCALE GENOMIC DNA]</scope>
    <source>
        <strain evidence="3 4">Sr54</strain>
    </source>
</reference>
<name>A0A4R9BK47_9MICO</name>
<feature type="domain" description="AbiEi antitoxin N-terminal" evidence="2">
    <location>
        <begin position="65"/>
        <end position="104"/>
    </location>
</feature>
<dbReference type="AlphaFoldDB" id="A0A4R9BK47"/>